<proteinExistence type="inferred from homology"/>
<feature type="chain" id="PRO_5042000324" evidence="7">
    <location>
        <begin position="22"/>
        <end position="476"/>
    </location>
</feature>
<dbReference type="Pfam" id="PF00884">
    <property type="entry name" value="Sulfatase"/>
    <property type="match status" value="1"/>
</dbReference>
<keyword evidence="4 7" id="KW-0732">Signal</keyword>
<evidence type="ECO:0000256" key="5">
    <source>
        <dbReference type="ARBA" id="ARBA00022801"/>
    </source>
</evidence>
<dbReference type="InterPro" id="IPR024607">
    <property type="entry name" value="Sulfatase_CS"/>
</dbReference>
<evidence type="ECO:0000313" key="10">
    <source>
        <dbReference type="Proteomes" id="UP001200642"/>
    </source>
</evidence>
<dbReference type="GO" id="GO:0005737">
    <property type="term" value="C:cytoplasm"/>
    <property type="evidence" value="ECO:0007669"/>
    <property type="project" value="TreeGrafter"/>
</dbReference>
<gene>
    <name evidence="9" type="ORF">K8352_05790</name>
</gene>
<organism evidence="9 10">
    <name type="scientific">Cerina litoralis</name>
    <dbReference type="NCBI Taxonomy" id="2874477"/>
    <lineage>
        <taxon>Bacteria</taxon>
        <taxon>Pseudomonadati</taxon>
        <taxon>Bacteroidota</taxon>
        <taxon>Flavobacteriia</taxon>
        <taxon>Flavobacteriales</taxon>
        <taxon>Flavobacteriaceae</taxon>
        <taxon>Cerina</taxon>
    </lineage>
</organism>
<dbReference type="InterPro" id="IPR035874">
    <property type="entry name" value="IDS"/>
</dbReference>
<reference evidence="9" key="1">
    <citation type="submission" date="2023-02" db="EMBL/GenBank/DDBJ databases">
        <title>Genome of Flavobacteriaceae gen. nov. sp. strain F89.</title>
        <authorList>
            <person name="Wang Y."/>
        </authorList>
    </citation>
    <scope>NUCLEOTIDE SEQUENCE</scope>
    <source>
        <strain evidence="9">F89</strain>
    </source>
</reference>
<dbReference type="GO" id="GO:0004423">
    <property type="term" value="F:iduronate-2-sulfatase activity"/>
    <property type="evidence" value="ECO:0007669"/>
    <property type="project" value="InterPro"/>
</dbReference>
<evidence type="ECO:0000256" key="1">
    <source>
        <dbReference type="ARBA" id="ARBA00001913"/>
    </source>
</evidence>
<dbReference type="AlphaFoldDB" id="A0AAE3EV74"/>
<name>A0AAE3EV74_9FLAO</name>
<evidence type="ECO:0000256" key="4">
    <source>
        <dbReference type="ARBA" id="ARBA00022729"/>
    </source>
</evidence>
<keyword evidence="6" id="KW-0106">Calcium</keyword>
<dbReference type="EMBL" id="JAIRBC010000006">
    <property type="protein sequence ID" value="MCG2460252.1"/>
    <property type="molecule type" value="Genomic_DNA"/>
</dbReference>
<dbReference type="GO" id="GO:0046872">
    <property type="term" value="F:metal ion binding"/>
    <property type="evidence" value="ECO:0007669"/>
    <property type="project" value="UniProtKB-KW"/>
</dbReference>
<feature type="domain" description="Sulfatase N-terminal" evidence="8">
    <location>
        <begin position="27"/>
        <end position="386"/>
    </location>
</feature>
<evidence type="ECO:0000256" key="2">
    <source>
        <dbReference type="ARBA" id="ARBA00008779"/>
    </source>
</evidence>
<dbReference type="PANTHER" id="PTHR45953:SF1">
    <property type="entry name" value="IDURONATE 2-SULFATASE"/>
    <property type="match status" value="1"/>
</dbReference>
<accession>A0AAE3EV74</accession>
<sequence>MGRIRLVLMFMVIGGAITLNAQSQPPKNILLICVDDLRPELASFGAPYIHSPNMDKLAAQGRAFPHHYVNAPSCGPSRYTLLTGVYGPSDNNALFFRADEILKDAKSVTPSMPEWFRKNGYTTVSVGKVSHHPGGLGGPDWDDPHEIEMPNAWDRRLMPVGEWQHPRGAMHGLAHGEIRQGRGTMEVYQSAPGPDTIYPDGLIVSEALNQLDILTADKSKPFFLAVGILKPHLPFGAPKNYLEFYKDIELPAILHPEKPQGISTWHDSGEFMQYNRWGKDPRNDDDFATDVRRHYAACVSYADAQVGRILKKLRETGADKNTIIVLWGDHGWNLGEHNIWGKHNLFEEALRSPLIVSYPGIEHPGENAEGMVETVDIFPTLCDLTEVNVPNFLIGTSFLPILDDPKAKGQPAVGYYNKAKTIRTPDYRLIFHDSGEIELYDENVADKEVVNIADSNPEIVLELKAELDRRLKSKHK</sequence>
<evidence type="ECO:0000256" key="7">
    <source>
        <dbReference type="SAM" id="SignalP"/>
    </source>
</evidence>
<dbReference type="PANTHER" id="PTHR45953">
    <property type="entry name" value="IDURONATE 2-SULFATASE"/>
    <property type="match status" value="1"/>
</dbReference>
<dbReference type="Gene3D" id="3.40.720.10">
    <property type="entry name" value="Alkaline Phosphatase, subunit A"/>
    <property type="match status" value="1"/>
</dbReference>
<keyword evidence="5" id="KW-0378">Hydrolase</keyword>
<protein>
    <submittedName>
        <fullName evidence="9">Sulfatase</fullName>
    </submittedName>
</protein>
<dbReference type="CDD" id="cd16030">
    <property type="entry name" value="iduronate-2-sulfatase"/>
    <property type="match status" value="1"/>
</dbReference>
<evidence type="ECO:0000256" key="3">
    <source>
        <dbReference type="ARBA" id="ARBA00022723"/>
    </source>
</evidence>
<dbReference type="PROSITE" id="PS00523">
    <property type="entry name" value="SULFATASE_1"/>
    <property type="match status" value="1"/>
</dbReference>
<evidence type="ECO:0000313" key="9">
    <source>
        <dbReference type="EMBL" id="MCG2460252.1"/>
    </source>
</evidence>
<dbReference type="InterPro" id="IPR017850">
    <property type="entry name" value="Alkaline_phosphatase_core_sf"/>
</dbReference>
<dbReference type="Proteomes" id="UP001200642">
    <property type="component" value="Unassembled WGS sequence"/>
</dbReference>
<dbReference type="InterPro" id="IPR000917">
    <property type="entry name" value="Sulfatase_N"/>
</dbReference>
<comment type="caution">
    <text evidence="9">The sequence shown here is derived from an EMBL/GenBank/DDBJ whole genome shotgun (WGS) entry which is preliminary data.</text>
</comment>
<keyword evidence="3" id="KW-0479">Metal-binding</keyword>
<dbReference type="RefSeq" id="WP_317901394.1">
    <property type="nucleotide sequence ID" value="NZ_JAIRBC010000006.1"/>
</dbReference>
<evidence type="ECO:0000256" key="6">
    <source>
        <dbReference type="ARBA" id="ARBA00022837"/>
    </source>
</evidence>
<dbReference type="SUPFAM" id="SSF53649">
    <property type="entry name" value="Alkaline phosphatase-like"/>
    <property type="match status" value="1"/>
</dbReference>
<comment type="cofactor">
    <cofactor evidence="1">
        <name>Ca(2+)</name>
        <dbReference type="ChEBI" id="CHEBI:29108"/>
    </cofactor>
</comment>
<comment type="similarity">
    <text evidence="2">Belongs to the sulfatase family.</text>
</comment>
<keyword evidence="10" id="KW-1185">Reference proteome</keyword>
<evidence type="ECO:0000259" key="8">
    <source>
        <dbReference type="Pfam" id="PF00884"/>
    </source>
</evidence>
<feature type="signal peptide" evidence="7">
    <location>
        <begin position="1"/>
        <end position="21"/>
    </location>
</feature>